<organism evidence="2">
    <name type="scientific">Zea mays</name>
    <name type="common">Maize</name>
    <dbReference type="NCBI Taxonomy" id="4577"/>
    <lineage>
        <taxon>Eukaryota</taxon>
        <taxon>Viridiplantae</taxon>
        <taxon>Streptophyta</taxon>
        <taxon>Embryophyta</taxon>
        <taxon>Tracheophyta</taxon>
        <taxon>Spermatophyta</taxon>
        <taxon>Magnoliopsida</taxon>
        <taxon>Liliopsida</taxon>
        <taxon>Poales</taxon>
        <taxon>Poaceae</taxon>
        <taxon>PACMAD clade</taxon>
        <taxon>Panicoideae</taxon>
        <taxon>Andropogonodae</taxon>
        <taxon>Andropogoneae</taxon>
        <taxon>Tripsacinae</taxon>
        <taxon>Zea</taxon>
    </lineage>
</organism>
<dbReference type="EMBL" id="BT083760">
    <property type="protein sequence ID" value="ACR34113.1"/>
    <property type="molecule type" value="mRNA"/>
</dbReference>
<feature type="region of interest" description="Disordered" evidence="1">
    <location>
        <begin position="1"/>
        <end position="85"/>
    </location>
</feature>
<proteinExistence type="evidence at transcript level"/>
<name>C4IYW3_MAIZE</name>
<reference evidence="2" key="1">
    <citation type="journal article" date="2009" name="PLoS Genet.">
        <title>Sequencing, mapping, and analysis of 27,455 maize full-length cDNAs.</title>
        <authorList>
            <person name="Soderlund C."/>
            <person name="Descour A."/>
            <person name="Kudrna D."/>
            <person name="Bomhoff M."/>
            <person name="Boyd L."/>
            <person name="Currie J."/>
            <person name="Angelova A."/>
            <person name="Collura K."/>
            <person name="Wissotski M."/>
            <person name="Ashley E."/>
            <person name="Morrow D."/>
            <person name="Fernandes J."/>
            <person name="Walbot V."/>
            <person name="Yu Y."/>
        </authorList>
    </citation>
    <scope>NUCLEOTIDE SEQUENCE</scope>
    <source>
        <strain evidence="2">B73</strain>
    </source>
</reference>
<reference evidence="2" key="2">
    <citation type="submission" date="2012-06" db="EMBL/GenBank/DDBJ databases">
        <authorList>
            <person name="Yu Y."/>
            <person name="Currie J."/>
            <person name="Lomeli R."/>
            <person name="Angelova A."/>
            <person name="Collura K."/>
            <person name="Wissotski M."/>
            <person name="Campos D."/>
            <person name="Kudrna D."/>
            <person name="Golser W."/>
            <person name="Ashely E."/>
            <person name="Descour A."/>
            <person name="Fernandes J."/>
            <person name="Soderlund C."/>
            <person name="Walbot V."/>
        </authorList>
    </citation>
    <scope>NUCLEOTIDE SEQUENCE</scope>
    <source>
        <strain evidence="2">B73</strain>
    </source>
</reference>
<evidence type="ECO:0000313" key="2">
    <source>
        <dbReference type="EMBL" id="ACR34113.1"/>
    </source>
</evidence>
<dbReference type="AlphaFoldDB" id="C4IYW3"/>
<sequence length="85" mass="9084">MEASRRPAMGKWAPEAGQPNRARAPSGKTSRRRRTDCSPCLEQTAKNRRADGQTTEGTRRHAAHRRGGAAACSAPRTVASGGSRV</sequence>
<accession>C4IYW3</accession>
<protein>
    <submittedName>
        <fullName evidence="2">Uncharacterized protein</fullName>
    </submittedName>
</protein>
<evidence type="ECO:0000256" key="1">
    <source>
        <dbReference type="SAM" id="MobiDB-lite"/>
    </source>
</evidence>